<dbReference type="Proteomes" id="UP000276991">
    <property type="component" value="Unassembled WGS sequence"/>
</dbReference>
<evidence type="ECO:0000313" key="2">
    <source>
        <dbReference type="Proteomes" id="UP000276991"/>
    </source>
</evidence>
<evidence type="ECO:0000313" key="1">
    <source>
        <dbReference type="EMBL" id="VBB31495.1"/>
    </source>
</evidence>
<gene>
    <name evidence="1" type="ORF">NAV_LOCUS6286</name>
</gene>
<organism evidence="1 2">
    <name type="scientific">Acanthocheilonema viteae</name>
    <name type="common">Filarial nematode worm</name>
    <name type="synonym">Dipetalonema viteae</name>
    <dbReference type="NCBI Taxonomy" id="6277"/>
    <lineage>
        <taxon>Eukaryota</taxon>
        <taxon>Metazoa</taxon>
        <taxon>Ecdysozoa</taxon>
        <taxon>Nematoda</taxon>
        <taxon>Chromadorea</taxon>
        <taxon>Rhabditida</taxon>
        <taxon>Spirurina</taxon>
        <taxon>Spiruromorpha</taxon>
        <taxon>Filarioidea</taxon>
        <taxon>Onchocercidae</taxon>
        <taxon>Acanthocheilonema</taxon>
    </lineage>
</organism>
<dbReference type="EMBL" id="UPTC01001258">
    <property type="protein sequence ID" value="VBB31495.1"/>
    <property type="molecule type" value="Genomic_DNA"/>
</dbReference>
<protein>
    <recommendedName>
        <fullName evidence="3">Protein aurora borealis</fullName>
    </recommendedName>
</protein>
<dbReference type="OrthoDB" id="5842689at2759"/>
<name>A0A498SD60_ACAVI</name>
<sequence length="215" mass="24695">MTALTARRTKFQQLSKCNVSPETTVTQQQHHLRQRIIDETYPELLLDQEKKYKAKLQCKTPSLPATIEDASEDEELMTVSNCLSSTTRSLEGRSPYVLPPEELFQHNLPENRDFFSHPLISPKLERRSLRPLRITKTITGPSRGFNDSIIRNKRSHSLLGERLSSANFDSDFLNLPPIPETVSMKKISEKDGSKWDDKEENVFEAFEHFNSSAFT</sequence>
<proteinExistence type="predicted"/>
<reference evidence="1 2" key="1">
    <citation type="submission" date="2018-08" db="EMBL/GenBank/DDBJ databases">
        <authorList>
            <person name="Laetsch R D."/>
            <person name="Stevens L."/>
            <person name="Kumar S."/>
            <person name="Blaxter L. M."/>
        </authorList>
    </citation>
    <scope>NUCLEOTIDE SEQUENCE [LARGE SCALE GENOMIC DNA]</scope>
</reference>
<dbReference type="AlphaFoldDB" id="A0A498SD60"/>
<keyword evidence="2" id="KW-1185">Reference proteome</keyword>
<accession>A0A498SD60</accession>
<evidence type="ECO:0008006" key="3">
    <source>
        <dbReference type="Google" id="ProtNLM"/>
    </source>
</evidence>